<reference evidence="1" key="1">
    <citation type="submission" date="2019-04" db="EMBL/GenBank/DDBJ databases">
        <title>Microbes associate with the intestines of laboratory mice.</title>
        <authorList>
            <person name="Navarre W."/>
            <person name="Wong E."/>
            <person name="Huang K."/>
            <person name="Tropini C."/>
            <person name="Ng K."/>
            <person name="Yu B."/>
        </authorList>
    </citation>
    <scope>NUCLEOTIDE SEQUENCE</scope>
    <source>
        <strain evidence="1">NM09_H32</strain>
    </source>
</reference>
<evidence type="ECO:0000313" key="2">
    <source>
        <dbReference type="Proteomes" id="UP000308836"/>
    </source>
</evidence>
<accession>A0AC61R9P5</accession>
<sequence length="333" mass="37446">MPNIITHSLFAKEMADRFPDAGWLHAREHLFTVGSNGPDYLFFYGFGAGGPLKGATLRRYGGQLHKGHVNAFYESALRSIRHEKDPAIRQDMIAYVCGHLSHWALDSTVHPYVYYRTGHGSAQNSWNHHRMESVLDSIVLKVKNGETTKQFDTPAIANCSLEEARAVARIYVPAIEAVFNEQIAPHQIKDALDDWHRVQKLEHDPKGVKLASLKSLEKLTGTKNLASGLIVPNAPVDDYDICNLTHKKWIHPADENRVSTESFFDLYDKALITGETAIRLFLAAVDDKAEEKDFLRFIGNRTYNEGLPEDLPMVHFDVCDFTDAGKTKTKKSA</sequence>
<proteinExistence type="predicted"/>
<gene>
    <name evidence="1" type="ORF">E5336_01145</name>
</gene>
<protein>
    <submittedName>
        <fullName evidence="1">Uncharacterized protein</fullName>
    </submittedName>
</protein>
<dbReference type="EMBL" id="SRYG01000002">
    <property type="protein sequence ID" value="TGY67049.1"/>
    <property type="molecule type" value="Genomic_DNA"/>
</dbReference>
<comment type="caution">
    <text evidence="1">The sequence shown here is derived from an EMBL/GenBank/DDBJ whole genome shotgun (WGS) entry which is preliminary data.</text>
</comment>
<organism evidence="1 2">
    <name type="scientific">Dubosiella muris</name>
    <dbReference type="NCBI Taxonomy" id="3038133"/>
    <lineage>
        <taxon>Bacteria</taxon>
        <taxon>Bacillati</taxon>
        <taxon>Bacillota</taxon>
        <taxon>Erysipelotrichia</taxon>
        <taxon>Erysipelotrichales</taxon>
        <taxon>Erysipelotrichaceae</taxon>
        <taxon>Dubosiella</taxon>
    </lineage>
</organism>
<dbReference type="Proteomes" id="UP000308836">
    <property type="component" value="Unassembled WGS sequence"/>
</dbReference>
<name>A0AC61R9P5_9FIRM</name>
<evidence type="ECO:0000313" key="1">
    <source>
        <dbReference type="EMBL" id="TGY67049.1"/>
    </source>
</evidence>
<keyword evidence="2" id="KW-1185">Reference proteome</keyword>